<evidence type="ECO:0000256" key="2">
    <source>
        <dbReference type="ARBA" id="ARBA00022840"/>
    </source>
</evidence>
<evidence type="ECO:0000313" key="6">
    <source>
        <dbReference type="EMBL" id="UTY38800.1"/>
    </source>
</evidence>
<keyword evidence="2" id="KW-0067">ATP-binding</keyword>
<dbReference type="InterPro" id="IPR036187">
    <property type="entry name" value="DNA_mismatch_repair_MutS_sf"/>
</dbReference>
<dbReference type="SUPFAM" id="SSF48334">
    <property type="entry name" value="DNA repair protein MutS, domain III"/>
    <property type="match status" value="1"/>
</dbReference>
<feature type="coiled-coil region" evidence="4">
    <location>
        <begin position="421"/>
        <end position="458"/>
    </location>
</feature>
<dbReference type="Proteomes" id="UP001060112">
    <property type="component" value="Chromosome"/>
</dbReference>
<evidence type="ECO:0000256" key="3">
    <source>
        <dbReference type="ARBA" id="ARBA00023125"/>
    </source>
</evidence>
<feature type="domain" description="DNA mismatch repair proteins mutS family" evidence="5">
    <location>
        <begin position="315"/>
        <end position="331"/>
    </location>
</feature>
<evidence type="ECO:0000256" key="1">
    <source>
        <dbReference type="ARBA" id="ARBA00022741"/>
    </source>
</evidence>
<dbReference type="NCBIfam" id="TIGR01069">
    <property type="entry name" value="mutS2"/>
    <property type="match status" value="1"/>
</dbReference>
<dbReference type="SMART" id="SM00534">
    <property type="entry name" value="MUTSac"/>
    <property type="match status" value="1"/>
</dbReference>
<evidence type="ECO:0000259" key="5">
    <source>
        <dbReference type="PROSITE" id="PS00486"/>
    </source>
</evidence>
<dbReference type="PANTHER" id="PTHR48466">
    <property type="entry name" value="OS10G0509000 PROTEIN-RELATED"/>
    <property type="match status" value="1"/>
</dbReference>
<organism evidence="6 7">
    <name type="scientific">Allocoprobacillus halotolerans</name>
    <dbReference type="NCBI Taxonomy" id="2944914"/>
    <lineage>
        <taxon>Bacteria</taxon>
        <taxon>Bacillati</taxon>
        <taxon>Bacillota</taxon>
        <taxon>Erysipelotrichia</taxon>
        <taxon>Erysipelotrichales</taxon>
        <taxon>Erysipelotrichaceae</taxon>
        <taxon>Allocoprobacillus</taxon>
    </lineage>
</organism>
<keyword evidence="4" id="KW-0175">Coiled coil</keyword>
<dbReference type="InterPro" id="IPR000432">
    <property type="entry name" value="DNA_mismatch_repair_MutS_C"/>
</dbReference>
<keyword evidence="3" id="KW-0238">DNA-binding</keyword>
<protein>
    <recommendedName>
        <fullName evidence="5">DNA mismatch repair proteins mutS family domain-containing protein</fullName>
    </recommendedName>
</protein>
<accession>A0ABY5I1I6</accession>
<dbReference type="PANTHER" id="PTHR48466:SF2">
    <property type="entry name" value="OS10G0509000 PROTEIN"/>
    <property type="match status" value="1"/>
</dbReference>
<keyword evidence="7" id="KW-1185">Reference proteome</keyword>
<dbReference type="Gene3D" id="3.40.50.300">
    <property type="entry name" value="P-loop containing nucleotide triphosphate hydrolases"/>
    <property type="match status" value="1"/>
</dbReference>
<dbReference type="Pfam" id="PF00488">
    <property type="entry name" value="MutS_V"/>
    <property type="match status" value="1"/>
</dbReference>
<keyword evidence="1" id="KW-0547">Nucleotide-binding</keyword>
<name>A0ABY5I1I6_9FIRM</name>
<dbReference type="PROSITE" id="PS00486">
    <property type="entry name" value="DNA_MISMATCH_REPAIR_2"/>
    <property type="match status" value="1"/>
</dbReference>
<dbReference type="RefSeq" id="WP_290139442.1">
    <property type="nucleotide sequence ID" value="NZ_CP101620.1"/>
</dbReference>
<evidence type="ECO:0000313" key="7">
    <source>
        <dbReference type="Proteomes" id="UP001060112"/>
    </source>
</evidence>
<dbReference type="InterPro" id="IPR005747">
    <property type="entry name" value="MutS2"/>
</dbReference>
<sequence>MRIQAHLECVVHVQNYFHHSEMTLHYLQELCDGLVPQPYLLEEIIRCIALDGNINDHASPQLAHIRRQIKNLQAQMRTKMDHLVKESHDYLSINQMTTRNNRLVLPVQSHHKNQIQGLIHAQSATGQTIYIEPAEVVGMNNQISLFESQEKEEIERILYQLSQLVKNHYYHFHFNLELLTELDFIFAKAQFGVLYHCVSPVVQKNGSQLVLLEARHPCIDQEKVVANDIILNKHRVLLITGSNTGGKTVTLKTAGLLSFMALCGLPVPAREATIPLFDQIYVDLGDEQSIEQSLSTFSSHMMKIIDILNHASSSSLVILDEIGSGTDPQEGESLAEAILSRFIDLHSFVLTSTHYGRLKTFASEHDQILMASVAFDLEAMQPTYHLKLDSVGQSYAIEIAQLLGLDKNIVQKARQIKDASMSEHEKLMEVLQGKEELLEQQEKDMQKMMEEATHLQKNMKKCYIN</sequence>
<evidence type="ECO:0000256" key="4">
    <source>
        <dbReference type="SAM" id="Coils"/>
    </source>
</evidence>
<dbReference type="SUPFAM" id="SSF52540">
    <property type="entry name" value="P-loop containing nucleoside triphosphate hydrolases"/>
    <property type="match status" value="1"/>
</dbReference>
<dbReference type="InterPro" id="IPR045076">
    <property type="entry name" value="MutS"/>
</dbReference>
<gene>
    <name evidence="6" type="ORF">NMU03_14560</name>
</gene>
<reference evidence="6" key="1">
    <citation type="submission" date="2022-07" db="EMBL/GenBank/DDBJ databases">
        <title>Faecal culturing of patients with breast cancer.</title>
        <authorList>
            <person name="Teng N.M.Y."/>
            <person name="Kiu R."/>
            <person name="Evans R."/>
            <person name="Baker D.J."/>
            <person name="Zenner C."/>
            <person name="Robinson S.D."/>
            <person name="Hall L.J."/>
        </authorList>
    </citation>
    <scope>NUCLEOTIDE SEQUENCE</scope>
    <source>
        <strain evidence="6">LH1062</strain>
    </source>
</reference>
<dbReference type="EMBL" id="CP101620">
    <property type="protein sequence ID" value="UTY38800.1"/>
    <property type="molecule type" value="Genomic_DNA"/>
</dbReference>
<proteinExistence type="predicted"/>
<dbReference type="InterPro" id="IPR027417">
    <property type="entry name" value="P-loop_NTPase"/>
</dbReference>